<proteinExistence type="predicted"/>
<evidence type="ECO:0000313" key="3">
    <source>
        <dbReference type="Proteomes" id="UP001221189"/>
    </source>
</evidence>
<dbReference type="SMART" id="SM00849">
    <property type="entry name" value="Lactamase_B"/>
    <property type="match status" value="1"/>
</dbReference>
<name>A0ABT5KJL2_9BURK</name>
<dbReference type="Gene3D" id="1.10.10.10">
    <property type="entry name" value="Winged helix-like DNA-binding domain superfamily/Winged helix DNA-binding domain"/>
    <property type="match status" value="1"/>
</dbReference>
<organism evidence="2 3">
    <name type="scientific">Roseateles albus</name>
    <dbReference type="NCBI Taxonomy" id="2987525"/>
    <lineage>
        <taxon>Bacteria</taxon>
        <taxon>Pseudomonadati</taxon>
        <taxon>Pseudomonadota</taxon>
        <taxon>Betaproteobacteria</taxon>
        <taxon>Burkholderiales</taxon>
        <taxon>Sphaerotilaceae</taxon>
        <taxon>Roseateles</taxon>
    </lineage>
</organism>
<keyword evidence="3" id="KW-1185">Reference proteome</keyword>
<dbReference type="PANTHER" id="PTHR23131:SF4">
    <property type="entry name" value="METALLO-BETA-LACTAMASE SUPERFAMILY POTEIN"/>
    <property type="match status" value="1"/>
</dbReference>
<gene>
    <name evidence="2" type="ORF">PRZ03_21360</name>
</gene>
<feature type="domain" description="Metallo-beta-lactamase" evidence="1">
    <location>
        <begin position="43"/>
        <end position="294"/>
    </location>
</feature>
<accession>A0ABT5KJL2</accession>
<sequence>MANPRESELLYPMGDALPAAGSVLEIAAGVRWLRMGLPFALDHINLWLLRDHVDGVDGWAIVDCGVANDATRANWEQVFANHLEGLPVLRVIVTHFHPDHIGLAAWLTERWSGRAAGPPQGEASPVGGGDAAKPVSLGANRECRLSISATDFNLARLASGSTVGMGGEAAASFFASHGLTDEDSLAKIRGRASYYPSMVPAVPSSFHRLMDGLSIKIGAHDWVCHTGYGHAPEHISLHCPDLGLLISGDMVLPRISTNVSVVDVEPEADPLTLYLASLKRMLALPADTLVLPSHGKPFTGLHARIDQLAEHHADRLAEVQQACAAKPCHAAELLAMMFKRKLDLHQTTFAMGESVAHLNALWLSGQLRRSLDADGIYRFSAV</sequence>
<evidence type="ECO:0000259" key="1">
    <source>
        <dbReference type="SMART" id="SM00849"/>
    </source>
</evidence>
<reference evidence="2 3" key="1">
    <citation type="submission" date="2022-10" db="EMBL/GenBank/DDBJ databases">
        <title>Paucibacter sp. hw1 Genome sequencing.</title>
        <authorList>
            <person name="Park S."/>
        </authorList>
    </citation>
    <scope>NUCLEOTIDE SEQUENCE [LARGE SCALE GENOMIC DNA]</scope>
    <source>
        <strain evidence="3">hw1</strain>
    </source>
</reference>
<dbReference type="EMBL" id="JAQQXT010000017">
    <property type="protein sequence ID" value="MDC8774118.1"/>
    <property type="molecule type" value="Genomic_DNA"/>
</dbReference>
<dbReference type="InterPro" id="IPR048933">
    <property type="entry name" value="B_lactamase-like_C"/>
</dbReference>
<dbReference type="SUPFAM" id="SSF56281">
    <property type="entry name" value="Metallo-hydrolase/oxidoreductase"/>
    <property type="match status" value="1"/>
</dbReference>
<dbReference type="RefSeq" id="WP_273602166.1">
    <property type="nucleotide sequence ID" value="NZ_JAQQXT010000017.1"/>
</dbReference>
<dbReference type="Pfam" id="PF21221">
    <property type="entry name" value="B_lactamase-like_C"/>
    <property type="match status" value="1"/>
</dbReference>
<dbReference type="InterPro" id="IPR050662">
    <property type="entry name" value="Sec-metab_biosynth-thioest"/>
</dbReference>
<dbReference type="Proteomes" id="UP001221189">
    <property type="component" value="Unassembled WGS sequence"/>
</dbReference>
<dbReference type="InterPro" id="IPR036388">
    <property type="entry name" value="WH-like_DNA-bd_sf"/>
</dbReference>
<dbReference type="Gene3D" id="3.60.15.10">
    <property type="entry name" value="Ribonuclease Z/Hydroxyacylglutathione hydrolase-like"/>
    <property type="match status" value="1"/>
</dbReference>
<dbReference type="InterPro" id="IPR036866">
    <property type="entry name" value="RibonucZ/Hydroxyglut_hydro"/>
</dbReference>
<dbReference type="PANTHER" id="PTHR23131">
    <property type="entry name" value="ENDORIBONUCLEASE LACTB2"/>
    <property type="match status" value="1"/>
</dbReference>
<dbReference type="Pfam" id="PF00753">
    <property type="entry name" value="Lactamase_B"/>
    <property type="match status" value="1"/>
</dbReference>
<evidence type="ECO:0000313" key="2">
    <source>
        <dbReference type="EMBL" id="MDC8774118.1"/>
    </source>
</evidence>
<comment type="caution">
    <text evidence="2">The sequence shown here is derived from an EMBL/GenBank/DDBJ whole genome shotgun (WGS) entry which is preliminary data.</text>
</comment>
<protein>
    <submittedName>
        <fullName evidence="2">MBL fold metallo-hydrolase</fullName>
    </submittedName>
</protein>
<dbReference type="InterPro" id="IPR001279">
    <property type="entry name" value="Metallo-B-lactamas"/>
</dbReference>